<gene>
    <name evidence="2" type="ORF">ANCDUO_20045</name>
</gene>
<keyword evidence="3" id="KW-1185">Reference proteome</keyword>
<evidence type="ECO:0000313" key="3">
    <source>
        <dbReference type="Proteomes" id="UP000054047"/>
    </source>
</evidence>
<evidence type="ECO:0000313" key="2">
    <source>
        <dbReference type="EMBL" id="KIH49875.1"/>
    </source>
</evidence>
<feature type="region of interest" description="Disordered" evidence="1">
    <location>
        <begin position="77"/>
        <end position="98"/>
    </location>
</feature>
<name>A0A0C2FMT2_9BILA</name>
<sequence>MNRLLEIEAILHRLESIDETNLVVNSDWNEIADDIVRVNLGFYEKLRKAEHGSRSMLPAAVTAFFRMLAPPIHVTTPTGLDASGEHAELSGQRNLYDK</sequence>
<dbReference type="Proteomes" id="UP000054047">
    <property type="component" value="Unassembled WGS sequence"/>
</dbReference>
<proteinExistence type="predicted"/>
<protein>
    <submittedName>
        <fullName evidence="2">Uncharacterized protein</fullName>
    </submittedName>
</protein>
<organism evidence="2 3">
    <name type="scientific">Ancylostoma duodenale</name>
    <dbReference type="NCBI Taxonomy" id="51022"/>
    <lineage>
        <taxon>Eukaryota</taxon>
        <taxon>Metazoa</taxon>
        <taxon>Ecdysozoa</taxon>
        <taxon>Nematoda</taxon>
        <taxon>Chromadorea</taxon>
        <taxon>Rhabditida</taxon>
        <taxon>Rhabditina</taxon>
        <taxon>Rhabditomorpha</taxon>
        <taxon>Strongyloidea</taxon>
        <taxon>Ancylostomatidae</taxon>
        <taxon>Ancylostomatinae</taxon>
        <taxon>Ancylostoma</taxon>
    </lineage>
</organism>
<accession>A0A0C2FMT2</accession>
<reference evidence="2 3" key="1">
    <citation type="submission" date="2013-12" db="EMBL/GenBank/DDBJ databases">
        <title>Draft genome of the parsitic nematode Ancylostoma duodenale.</title>
        <authorList>
            <person name="Mitreva M."/>
        </authorList>
    </citation>
    <scope>NUCLEOTIDE SEQUENCE [LARGE SCALE GENOMIC DNA]</scope>
    <source>
        <strain evidence="2 3">Zhejiang</strain>
    </source>
</reference>
<dbReference type="OrthoDB" id="10475704at2759"/>
<evidence type="ECO:0000256" key="1">
    <source>
        <dbReference type="SAM" id="MobiDB-lite"/>
    </source>
</evidence>
<dbReference type="EMBL" id="KN751604">
    <property type="protein sequence ID" value="KIH49875.1"/>
    <property type="molecule type" value="Genomic_DNA"/>
</dbReference>
<dbReference type="AlphaFoldDB" id="A0A0C2FMT2"/>